<name>Q09JE8_ARGMO</name>
<dbReference type="AlphaFoldDB" id="Q09JE8"/>
<evidence type="ECO:0000259" key="6">
    <source>
        <dbReference type="PROSITE" id="PS50215"/>
    </source>
</evidence>
<feature type="non-terminal residue" evidence="7">
    <location>
        <position position="1"/>
    </location>
</feature>
<accession>Q09JE8</accession>
<protein>
    <submittedName>
        <fullName evidence="7">Metalloprotease</fullName>
    </submittedName>
</protein>
<feature type="domain" description="Peptidase M12B" evidence="6">
    <location>
        <begin position="1"/>
        <end position="186"/>
    </location>
</feature>
<organism evidence="7">
    <name type="scientific">Argas monolakensis</name>
    <name type="common">Mono lake bird tick</name>
    <dbReference type="NCBI Taxonomy" id="34602"/>
    <lineage>
        <taxon>Eukaryota</taxon>
        <taxon>Metazoa</taxon>
        <taxon>Ecdysozoa</taxon>
        <taxon>Arthropoda</taxon>
        <taxon>Chelicerata</taxon>
        <taxon>Arachnida</taxon>
        <taxon>Acari</taxon>
        <taxon>Parasitiformes</taxon>
        <taxon>Ixodida</taxon>
        <taxon>Ixodoidea</taxon>
        <taxon>Argasidae</taxon>
        <taxon>Argasinae</taxon>
        <taxon>Argas</taxon>
    </lineage>
</organism>
<dbReference type="Pfam" id="PF13582">
    <property type="entry name" value="Reprolysin_3"/>
    <property type="match status" value="1"/>
</dbReference>
<keyword evidence="3 5" id="KW-0862">Zinc</keyword>
<evidence type="ECO:0000256" key="3">
    <source>
        <dbReference type="ARBA" id="ARBA00022833"/>
    </source>
</evidence>
<feature type="binding site" evidence="5">
    <location>
        <position position="113"/>
    </location>
    <ligand>
        <name>Zn(2+)</name>
        <dbReference type="ChEBI" id="CHEBI:29105"/>
        <note>catalytic</note>
    </ligand>
</feature>
<keyword evidence="1 7" id="KW-0645">Protease</keyword>
<feature type="binding site" evidence="5">
    <location>
        <position position="123"/>
    </location>
    <ligand>
        <name>Zn(2+)</name>
        <dbReference type="ChEBI" id="CHEBI:29105"/>
        <note>catalytic</note>
    </ligand>
</feature>
<evidence type="ECO:0000256" key="2">
    <source>
        <dbReference type="ARBA" id="ARBA00022801"/>
    </source>
</evidence>
<dbReference type="EMBL" id="DQ886898">
    <property type="protein sequence ID" value="ABI52815.1"/>
    <property type="molecule type" value="mRNA"/>
</dbReference>
<dbReference type="InterPro" id="IPR001590">
    <property type="entry name" value="Peptidase_M12B"/>
</dbReference>
<keyword evidence="4 7" id="KW-0482">Metalloprotease</keyword>
<feature type="active site" evidence="5">
    <location>
        <position position="114"/>
    </location>
</feature>
<comment type="caution">
    <text evidence="5">Lacks conserved residue(s) required for the propagation of feature annotation.</text>
</comment>
<dbReference type="PANTHER" id="PTHR11905">
    <property type="entry name" value="ADAM A DISINTEGRIN AND METALLOPROTEASE DOMAIN"/>
    <property type="match status" value="1"/>
</dbReference>
<evidence type="ECO:0000313" key="7">
    <source>
        <dbReference type="EMBL" id="ABI52815.1"/>
    </source>
</evidence>
<evidence type="ECO:0000256" key="4">
    <source>
        <dbReference type="ARBA" id="ARBA00023049"/>
    </source>
</evidence>
<reference evidence="7" key="1">
    <citation type="journal article" date="2008" name="Insect Biochem. Mol. Biol.">
        <title>Comparative sialomics between hard and soft ticks: implications for the evolution of blood-feeding behavior.</title>
        <authorList>
            <person name="Mans B.J."/>
            <person name="Andersen J.F."/>
            <person name="Francischetti I.M."/>
            <person name="Valenzuela J.G."/>
            <person name="Schwan T.G."/>
            <person name="Pham V.M."/>
            <person name="Garfield M.K."/>
            <person name="Hammer C.H."/>
            <person name="Ribeiro J.M."/>
        </authorList>
    </citation>
    <scope>NUCLEOTIDE SEQUENCE</scope>
    <source>
        <strain evidence="7">AM-1119</strain>
        <tissue evidence="7">Adult salivary gland</tissue>
    </source>
</reference>
<keyword evidence="5" id="KW-0479">Metal-binding</keyword>
<dbReference type="PANTHER" id="PTHR11905:SF159">
    <property type="entry name" value="ADAM METALLOPROTEASE"/>
    <property type="match status" value="1"/>
</dbReference>
<keyword evidence="2" id="KW-0378">Hydrolase</keyword>
<sequence>WKHPKIQIRIMGLTINTDRTDEPYVKRDGQWPRLMKTGETMNEFMEHFRKTAAFAKADIVFFVTALDMILGEGKTRMVGVSGYAFCGAACTFYKFGESEDTPLSYDGTHLFAHEVAHTLGCVHDEDPPDTWVGPKHPGAEQCPWQDGYIMSYVLNDINHFKFSKCCVESMRYVFGLESRACLHQKNAQYKIWRAKGLPGDSVNASRFCQIMHGWKYPETYLDPDYDRTGCKLQCIAPRPRRMLADKIFTHYAIDGSSCNDGTQYGVLEW</sequence>
<dbReference type="GO" id="GO:0046872">
    <property type="term" value="F:metal ion binding"/>
    <property type="evidence" value="ECO:0007669"/>
    <property type="project" value="UniProtKB-KW"/>
</dbReference>
<evidence type="ECO:0000256" key="5">
    <source>
        <dbReference type="PROSITE-ProRule" id="PRU00276"/>
    </source>
</evidence>
<proteinExistence type="evidence at transcript level"/>
<dbReference type="GO" id="GO:0006509">
    <property type="term" value="P:membrane protein ectodomain proteolysis"/>
    <property type="evidence" value="ECO:0007669"/>
    <property type="project" value="TreeGrafter"/>
</dbReference>
<dbReference type="GO" id="GO:0004222">
    <property type="term" value="F:metalloendopeptidase activity"/>
    <property type="evidence" value="ECO:0007669"/>
    <property type="project" value="InterPro"/>
</dbReference>
<feature type="binding site" evidence="5">
    <location>
        <position position="117"/>
    </location>
    <ligand>
        <name>Zn(2+)</name>
        <dbReference type="ChEBI" id="CHEBI:29105"/>
        <note>catalytic</note>
    </ligand>
</feature>
<dbReference type="PROSITE" id="PS50215">
    <property type="entry name" value="ADAM_MEPRO"/>
    <property type="match status" value="1"/>
</dbReference>
<dbReference type="InterPro" id="IPR024079">
    <property type="entry name" value="MetalloPept_cat_dom_sf"/>
</dbReference>
<evidence type="ECO:0000256" key="1">
    <source>
        <dbReference type="ARBA" id="ARBA00022670"/>
    </source>
</evidence>
<dbReference type="SUPFAM" id="SSF55486">
    <property type="entry name" value="Metalloproteases ('zincins'), catalytic domain"/>
    <property type="match status" value="1"/>
</dbReference>
<dbReference type="Gene3D" id="3.40.390.10">
    <property type="entry name" value="Collagenase (Catalytic Domain)"/>
    <property type="match status" value="1"/>
</dbReference>